<reference evidence="1" key="1">
    <citation type="journal article" date="2022" name="bioRxiv">
        <title>Population genetic analysis of Ophidiomyces ophidiicola, the causative agent of snake fungal disease, indicates recent introductions to the USA.</title>
        <authorList>
            <person name="Ladner J.T."/>
            <person name="Palmer J.M."/>
            <person name="Ettinger C.L."/>
            <person name="Stajich J.E."/>
            <person name="Farrell T.M."/>
            <person name="Glorioso B.M."/>
            <person name="Lawson B."/>
            <person name="Price S.J."/>
            <person name="Stengle A.G."/>
            <person name="Grear D.A."/>
            <person name="Lorch J.M."/>
        </authorList>
    </citation>
    <scope>NUCLEOTIDE SEQUENCE</scope>
    <source>
        <strain evidence="1">NWHC 24266-5</strain>
    </source>
</reference>
<proteinExistence type="predicted"/>
<accession>A0ACB8V2P3</accession>
<comment type="caution">
    <text evidence="1">The sequence shown here is derived from an EMBL/GenBank/DDBJ whole genome shotgun (WGS) entry which is preliminary data.</text>
</comment>
<protein>
    <submittedName>
        <fullName evidence="1">Uncharacterized protein</fullName>
    </submittedName>
</protein>
<organism evidence="1">
    <name type="scientific">Ophidiomyces ophidiicola</name>
    <dbReference type="NCBI Taxonomy" id="1387563"/>
    <lineage>
        <taxon>Eukaryota</taxon>
        <taxon>Fungi</taxon>
        <taxon>Dikarya</taxon>
        <taxon>Ascomycota</taxon>
        <taxon>Pezizomycotina</taxon>
        <taxon>Eurotiomycetes</taxon>
        <taxon>Eurotiomycetidae</taxon>
        <taxon>Onygenales</taxon>
        <taxon>Onygenaceae</taxon>
        <taxon>Ophidiomyces</taxon>
    </lineage>
</organism>
<name>A0ACB8V2P3_9EURO</name>
<sequence length="568" mass="61726">MTRKDGKPAAKFNAPARPTNRGKKANSAQEKRQRKYRLSLGGNTESQKTLTQINFVGLPKCDLGDLEYIEEEPEEDESTLRVLPQNRKQRGLLGAKNPRLVEPTDNTTLTQMGYVLTGNGNDEHDIGLPLETTRCCSPQKQWKSSSYALKVRSEDSEYRPFARVTCALNNKKRKLRWDRGNGYNDNVSTLGVTSHSMACNKRGVDDSQWPQNPAFNAPDVLSQNTSTFPVSPITPLKLQAGAVPSSQSPESPGNTPSCIKGSSYSILEPDCSSRLDPEGHTSHPPSPSPTRCSKVPCQVEFSLPTDLTIEPLSGILRKELRSVPECLPTSSLPSASALSSFTNCTPGKTVPTRTRSSYRSVSKALVDEEKIEKVILDTDCDSEPDSQQSTASLTAIPAEPANFCTPIQPNPGDPAVTDGNYAAVNSVVDPDASQLYVRPRASYSYEKYMGILGPEKLDNVSGINTGIQLSLAECPILSPTHSRNASTIKHSTLNNDTPTDSMPGIHALQSLSSSNLITPQLGSSSTGLDSYELHTAPLLTITESQLIPRSLMENVPEPPGWEPRHTLK</sequence>
<dbReference type="EMBL" id="JALBCA010000012">
    <property type="protein sequence ID" value="KAI2391350.1"/>
    <property type="molecule type" value="Genomic_DNA"/>
</dbReference>
<evidence type="ECO:0000313" key="1">
    <source>
        <dbReference type="EMBL" id="KAI2391350.1"/>
    </source>
</evidence>
<gene>
    <name evidence="1" type="ORF">LOY88_001174</name>
</gene>